<dbReference type="Gene3D" id="3.90.70.10">
    <property type="entry name" value="Cysteine proteinases"/>
    <property type="match status" value="1"/>
</dbReference>
<reference evidence="3 4" key="1">
    <citation type="submission" date="2019-06" db="EMBL/GenBank/DDBJ databases">
        <title>Aeromicrobium sp. nov., isolated from a maize field.</title>
        <authorList>
            <person name="Lin S.-Y."/>
            <person name="Tsai C.-F."/>
            <person name="Young C.-C."/>
        </authorList>
    </citation>
    <scope>NUCLEOTIDE SEQUENCE [LARGE SCALE GENOMIC DNA]</scope>
    <source>
        <strain evidence="3 4">CC-CFT486</strain>
    </source>
</reference>
<keyword evidence="4" id="KW-1185">Reference proteome</keyword>
<feature type="chain" id="PRO_5022802425" evidence="1">
    <location>
        <begin position="26"/>
        <end position="411"/>
    </location>
</feature>
<evidence type="ECO:0000256" key="1">
    <source>
        <dbReference type="SAM" id="SignalP"/>
    </source>
</evidence>
<dbReference type="OrthoDB" id="9789941at2"/>
<dbReference type="AlphaFoldDB" id="A0A5C8NLU8"/>
<dbReference type="RefSeq" id="WP_147684732.1">
    <property type="nucleotide sequence ID" value="NZ_VDUX01000002.1"/>
</dbReference>
<gene>
    <name evidence="3" type="ORF">FHP06_05965</name>
</gene>
<dbReference type="InterPro" id="IPR039564">
    <property type="entry name" value="Peptidase_C39-like"/>
</dbReference>
<comment type="caution">
    <text evidence="3">The sequence shown here is derived from an EMBL/GenBank/DDBJ whole genome shotgun (WGS) entry which is preliminary data.</text>
</comment>
<evidence type="ECO:0000313" key="4">
    <source>
        <dbReference type="Proteomes" id="UP000321571"/>
    </source>
</evidence>
<accession>A0A5C8NLU8</accession>
<evidence type="ECO:0000259" key="2">
    <source>
        <dbReference type="Pfam" id="PF13529"/>
    </source>
</evidence>
<evidence type="ECO:0000313" key="3">
    <source>
        <dbReference type="EMBL" id="TXL62242.1"/>
    </source>
</evidence>
<sequence length="411" mass="44484">MRSRLFLLSAAAACVASLLASPADAAGSTARVMRWSSTAELSTGYASRLVVADGSMRVGANPKTTTYVDPYGSKTRRTFEYGYWDSPWVDPGFDLTRLVPSWNVDAPSGTWIRVQIRAKKGSTTGSWDTVANWGYGTAGVHRTSSSSQTDDLTSVDVDTVKARSGTLDAWQMRVLLLRPVGSTSTPVVHSLSGIASAYATRTRSTSPTTMTATRVLGVPRYSQMTHRGEYPQWGGGGEAWCSPTSTSMVLRYFGSGPKSADYAWSPYSASWVDHAARYTFDHRYDGTGNWPFNTAYAGRYGLDAFVTRFYDLRDAEAFIKAGIPVVASIAFRKGELDGAPISSTPGHLLVIVGFTSSGRVVVNDPAGKSTTAVRREYSRGQFERAWLGGSGGIVYVMRPTSKALPPDTSRW</sequence>
<keyword evidence="1" id="KW-0732">Signal</keyword>
<protein>
    <submittedName>
        <fullName evidence="3">Peptidase C39 family protein</fullName>
    </submittedName>
</protein>
<dbReference type="Proteomes" id="UP000321571">
    <property type="component" value="Unassembled WGS sequence"/>
</dbReference>
<organism evidence="3 4">
    <name type="scientific">Aeromicrobium terrae</name>
    <dbReference type="NCBI Taxonomy" id="2498846"/>
    <lineage>
        <taxon>Bacteria</taxon>
        <taxon>Bacillati</taxon>
        <taxon>Actinomycetota</taxon>
        <taxon>Actinomycetes</taxon>
        <taxon>Propionibacteriales</taxon>
        <taxon>Nocardioidaceae</taxon>
        <taxon>Aeromicrobium</taxon>
    </lineage>
</organism>
<dbReference type="EMBL" id="VDUX01000002">
    <property type="protein sequence ID" value="TXL62242.1"/>
    <property type="molecule type" value="Genomic_DNA"/>
</dbReference>
<feature type="domain" description="Peptidase C39-like" evidence="2">
    <location>
        <begin position="216"/>
        <end position="366"/>
    </location>
</feature>
<dbReference type="Pfam" id="PF13529">
    <property type="entry name" value="Peptidase_C39_2"/>
    <property type="match status" value="1"/>
</dbReference>
<feature type="signal peptide" evidence="1">
    <location>
        <begin position="1"/>
        <end position="25"/>
    </location>
</feature>
<proteinExistence type="predicted"/>
<name>A0A5C8NLU8_9ACTN</name>